<dbReference type="Proteomes" id="UP000327157">
    <property type="component" value="Chromosome 1"/>
</dbReference>
<protein>
    <submittedName>
        <fullName evidence="1">S ribonuclease</fullName>
    </submittedName>
</protein>
<name>A0A5N5F3F3_9ROSA</name>
<organism evidence="1 2">
    <name type="scientific">Pyrus ussuriensis x Pyrus communis</name>
    <dbReference type="NCBI Taxonomy" id="2448454"/>
    <lineage>
        <taxon>Eukaryota</taxon>
        <taxon>Viridiplantae</taxon>
        <taxon>Streptophyta</taxon>
        <taxon>Embryophyta</taxon>
        <taxon>Tracheophyta</taxon>
        <taxon>Spermatophyta</taxon>
        <taxon>Magnoliopsida</taxon>
        <taxon>eudicotyledons</taxon>
        <taxon>Gunneridae</taxon>
        <taxon>Pentapetalae</taxon>
        <taxon>rosids</taxon>
        <taxon>fabids</taxon>
        <taxon>Rosales</taxon>
        <taxon>Rosaceae</taxon>
        <taxon>Amygdaloideae</taxon>
        <taxon>Maleae</taxon>
        <taxon>Pyrus</taxon>
    </lineage>
</organism>
<accession>A0A5N5F3F3</accession>
<comment type="caution">
    <text evidence="1">The sequence shown here is derived from an EMBL/GenBank/DDBJ whole genome shotgun (WGS) entry which is preliminary data.</text>
</comment>
<proteinExistence type="predicted"/>
<gene>
    <name evidence="1" type="ORF">D8674_000223</name>
</gene>
<dbReference type="EMBL" id="SMOL01000768">
    <property type="protein sequence ID" value="KAB2597303.1"/>
    <property type="molecule type" value="Genomic_DNA"/>
</dbReference>
<evidence type="ECO:0000313" key="1">
    <source>
        <dbReference type="EMBL" id="KAB2597303.1"/>
    </source>
</evidence>
<sequence>MDGEDGFVVRRLWCIAEEPMVFHSGVKFRLGRTCGNFWMKAQIERNGEDFDECNSKNLRMK</sequence>
<reference evidence="2" key="2">
    <citation type="submission" date="2019-10" db="EMBL/GenBank/DDBJ databases">
        <title>A de novo genome assembly of a pear dwarfing rootstock.</title>
        <authorList>
            <person name="Wang F."/>
            <person name="Wang J."/>
            <person name="Li S."/>
            <person name="Zhang Y."/>
            <person name="Fang M."/>
            <person name="Ma L."/>
            <person name="Zhao Y."/>
            <person name="Jiang S."/>
        </authorList>
    </citation>
    <scope>NUCLEOTIDE SEQUENCE [LARGE SCALE GENOMIC DNA]</scope>
</reference>
<reference evidence="1 2" key="3">
    <citation type="submission" date="2019-11" db="EMBL/GenBank/DDBJ databases">
        <title>A de novo genome assembly of a pear dwarfing rootstock.</title>
        <authorList>
            <person name="Wang F."/>
            <person name="Wang J."/>
            <person name="Li S."/>
            <person name="Zhang Y."/>
            <person name="Fang M."/>
            <person name="Ma L."/>
            <person name="Zhao Y."/>
            <person name="Jiang S."/>
        </authorList>
    </citation>
    <scope>NUCLEOTIDE SEQUENCE [LARGE SCALE GENOMIC DNA]</scope>
    <source>
        <strain evidence="1">S2</strain>
        <tissue evidence="1">Leaf</tissue>
    </source>
</reference>
<keyword evidence="2" id="KW-1185">Reference proteome</keyword>
<evidence type="ECO:0000313" key="2">
    <source>
        <dbReference type="Proteomes" id="UP000327157"/>
    </source>
</evidence>
<reference evidence="1 2" key="1">
    <citation type="submission" date="2019-09" db="EMBL/GenBank/DDBJ databases">
        <authorList>
            <person name="Ou C."/>
        </authorList>
    </citation>
    <scope>NUCLEOTIDE SEQUENCE [LARGE SCALE GENOMIC DNA]</scope>
    <source>
        <strain evidence="1">S2</strain>
        <tissue evidence="1">Leaf</tissue>
    </source>
</reference>
<dbReference type="AlphaFoldDB" id="A0A5N5F3F3"/>